<reference evidence="2 3" key="1">
    <citation type="submission" date="2016-10" db="EMBL/GenBank/DDBJ databases">
        <title>Draft genome sequence of Coniochaeta ligniaria NRRL30616, a lignocellulolytic fungus for bioabatement of inhibitors in plant biomass hydrolysates.</title>
        <authorList>
            <consortium name="DOE Joint Genome Institute"/>
            <person name="Jimenez D.J."/>
            <person name="Hector R.E."/>
            <person name="Riley R."/>
            <person name="Sun H."/>
            <person name="Grigoriev I.V."/>
            <person name="Van Elsas J.D."/>
            <person name="Nichols N.N."/>
        </authorList>
    </citation>
    <scope>NUCLEOTIDE SEQUENCE [LARGE SCALE GENOMIC DNA]</scope>
    <source>
        <strain evidence="2 3">NRRL 30616</strain>
    </source>
</reference>
<name>A0A1J7JD47_9PEZI</name>
<evidence type="ECO:0000313" key="2">
    <source>
        <dbReference type="EMBL" id="OIW25506.1"/>
    </source>
</evidence>
<dbReference type="InParanoid" id="A0A1J7JD47"/>
<evidence type="ECO:0000313" key="3">
    <source>
        <dbReference type="Proteomes" id="UP000182658"/>
    </source>
</evidence>
<evidence type="ECO:0000256" key="1">
    <source>
        <dbReference type="SAM" id="MobiDB-lite"/>
    </source>
</evidence>
<dbReference type="Proteomes" id="UP000182658">
    <property type="component" value="Unassembled WGS sequence"/>
</dbReference>
<feature type="compositionally biased region" description="Basic and acidic residues" evidence="1">
    <location>
        <begin position="160"/>
        <end position="172"/>
    </location>
</feature>
<protein>
    <submittedName>
        <fullName evidence="2">Uncharacterized protein</fullName>
    </submittedName>
</protein>
<feature type="compositionally biased region" description="Basic and acidic residues" evidence="1">
    <location>
        <begin position="97"/>
        <end position="134"/>
    </location>
</feature>
<proteinExistence type="predicted"/>
<feature type="region of interest" description="Disordered" evidence="1">
    <location>
        <begin position="146"/>
        <end position="185"/>
    </location>
</feature>
<dbReference type="EMBL" id="KV875101">
    <property type="protein sequence ID" value="OIW25506.1"/>
    <property type="molecule type" value="Genomic_DNA"/>
</dbReference>
<sequence>MELVSLFQVRKNHPSYPVTSSFIVNSIIPDGKNVGATIPVQNLALPFKLEDVLNEIFPGGTNAPKETYEILLMTTAEVEPIEKKGSRGVKKSGKVQPTKEESDLEVKQEKTTKQEKVPKPGKTTKQEKTVKQEKAIKQEKVVQQTEVLKQTRTAKPQKVVKQEAAIKQEKAIPPRRPMPQLVDDNDTPAFEQWIRDTFIQPDDEASDIDDVGEG</sequence>
<feature type="region of interest" description="Disordered" evidence="1">
    <location>
        <begin position="83"/>
        <end position="134"/>
    </location>
</feature>
<keyword evidence="3" id="KW-1185">Reference proteome</keyword>
<accession>A0A1J7JD47</accession>
<dbReference type="AlphaFoldDB" id="A0A1J7JD47"/>
<organism evidence="2 3">
    <name type="scientific">Coniochaeta ligniaria NRRL 30616</name>
    <dbReference type="NCBI Taxonomy" id="1408157"/>
    <lineage>
        <taxon>Eukaryota</taxon>
        <taxon>Fungi</taxon>
        <taxon>Dikarya</taxon>
        <taxon>Ascomycota</taxon>
        <taxon>Pezizomycotina</taxon>
        <taxon>Sordariomycetes</taxon>
        <taxon>Sordariomycetidae</taxon>
        <taxon>Coniochaetales</taxon>
        <taxon>Coniochaetaceae</taxon>
        <taxon>Coniochaeta</taxon>
    </lineage>
</organism>
<gene>
    <name evidence="2" type="ORF">CONLIGDRAFT_497475</name>
</gene>